<feature type="region of interest" description="Disordered" evidence="1">
    <location>
        <begin position="349"/>
        <end position="377"/>
    </location>
</feature>
<gene>
    <name evidence="2" type="ORF">F3Y22_tig00116951pilonHSYRG00466</name>
</gene>
<comment type="caution">
    <text evidence="2">The sequence shown here is derived from an EMBL/GenBank/DDBJ whole genome shotgun (WGS) entry which is preliminary data.</text>
</comment>
<evidence type="ECO:0000313" key="3">
    <source>
        <dbReference type="Proteomes" id="UP000436088"/>
    </source>
</evidence>
<proteinExistence type="predicted"/>
<reference evidence="2" key="1">
    <citation type="submission" date="2019-09" db="EMBL/GenBank/DDBJ databases">
        <title>Draft genome information of white flower Hibiscus syriacus.</title>
        <authorList>
            <person name="Kim Y.-M."/>
        </authorList>
    </citation>
    <scope>NUCLEOTIDE SEQUENCE [LARGE SCALE GENOMIC DNA]</scope>
    <source>
        <strain evidence="2">YM2019G1</strain>
    </source>
</reference>
<protein>
    <submittedName>
        <fullName evidence="2">Uncharacterized protein</fullName>
    </submittedName>
</protein>
<organism evidence="2 3">
    <name type="scientific">Hibiscus syriacus</name>
    <name type="common">Rose of Sharon</name>
    <dbReference type="NCBI Taxonomy" id="106335"/>
    <lineage>
        <taxon>Eukaryota</taxon>
        <taxon>Viridiplantae</taxon>
        <taxon>Streptophyta</taxon>
        <taxon>Embryophyta</taxon>
        <taxon>Tracheophyta</taxon>
        <taxon>Spermatophyta</taxon>
        <taxon>Magnoliopsida</taxon>
        <taxon>eudicotyledons</taxon>
        <taxon>Gunneridae</taxon>
        <taxon>Pentapetalae</taxon>
        <taxon>rosids</taxon>
        <taxon>malvids</taxon>
        <taxon>Malvales</taxon>
        <taxon>Malvaceae</taxon>
        <taxon>Malvoideae</taxon>
        <taxon>Hibiscus</taxon>
    </lineage>
</organism>
<sequence length="377" mass="42828">MPIALPPAMPKQAPNRVDLARIADSLKEDCQIGFIRHQPRRRQRFGQPTVASSIPLKPSLSQLNLLREPLNYSTAQLQHYSTEQSFAQDRYDPFLHHLLFVIKPTHLFGTTEDVIYIPLLSNINFDNFANPFGINKFMMNAALVQGLLDCMDDRKSKWRTVPLPHETLGRPFWLLDWKQDQAYAWNPQEGHFSKEDLISAQILGIPCTLRLGPEMLMTANILTADIIASNYNRVTTRCFYGAAEHQPDPTTTSSTGSRNMELTPVIDSHSQPQQSPPRPPRPASFYQYQLIDCCYHGLVVLELNVQTQEDALRSFLITYFSNMFSYEPLSSKVVSLEENDFRLPGELAGSGYEINENNGSGAVLEEESEDHDLERKD</sequence>
<evidence type="ECO:0000256" key="1">
    <source>
        <dbReference type="SAM" id="MobiDB-lite"/>
    </source>
</evidence>
<dbReference type="Proteomes" id="UP000436088">
    <property type="component" value="Unassembled WGS sequence"/>
</dbReference>
<keyword evidence="3" id="KW-1185">Reference proteome</keyword>
<dbReference type="AlphaFoldDB" id="A0A6A2WLC3"/>
<accession>A0A6A2WLC3</accession>
<evidence type="ECO:0000313" key="2">
    <source>
        <dbReference type="EMBL" id="KAE8660593.1"/>
    </source>
</evidence>
<name>A0A6A2WLC3_HIBSY</name>
<dbReference type="EMBL" id="VEPZ02001731">
    <property type="protein sequence ID" value="KAE8660593.1"/>
    <property type="molecule type" value="Genomic_DNA"/>
</dbReference>